<accession>A0A8S5N4F1</accession>
<evidence type="ECO:0000313" key="1">
    <source>
        <dbReference type="EMBL" id="DAD89505.1"/>
    </source>
</evidence>
<organism evidence="1">
    <name type="scientific">Myoviridae sp. ctO4916</name>
    <dbReference type="NCBI Taxonomy" id="2826645"/>
    <lineage>
        <taxon>Viruses</taxon>
        <taxon>Duplodnaviria</taxon>
        <taxon>Heunggongvirae</taxon>
        <taxon>Uroviricota</taxon>
        <taxon>Caudoviricetes</taxon>
    </lineage>
</organism>
<sequence>MAIKLSLKGLYCAISSPYSLSKLSYLFVLLAKLVHKLLYYPRELGRCCIL</sequence>
<protein>
    <submittedName>
        <fullName evidence="1">Uncharacterized protein</fullName>
    </submittedName>
</protein>
<dbReference type="EMBL" id="BK015062">
    <property type="protein sequence ID" value="DAD89505.1"/>
    <property type="molecule type" value="Genomic_DNA"/>
</dbReference>
<name>A0A8S5N4F1_9CAUD</name>
<reference evidence="1" key="1">
    <citation type="journal article" date="2021" name="Proc. Natl. Acad. Sci. U.S.A.">
        <title>A Catalog of Tens of Thousands of Viruses from Human Metagenomes Reveals Hidden Associations with Chronic Diseases.</title>
        <authorList>
            <person name="Tisza M.J."/>
            <person name="Buck C.B."/>
        </authorList>
    </citation>
    <scope>NUCLEOTIDE SEQUENCE</scope>
    <source>
        <strain evidence="1">CtO4916</strain>
    </source>
</reference>
<proteinExistence type="predicted"/>